<feature type="transmembrane region" description="Helical" evidence="1">
    <location>
        <begin position="108"/>
        <end position="126"/>
    </location>
</feature>
<keyword evidence="1" id="KW-0812">Transmembrane</keyword>
<accession>A0A843T6J6</accession>
<evidence type="ECO:0008006" key="4">
    <source>
        <dbReference type="Google" id="ProtNLM"/>
    </source>
</evidence>
<feature type="transmembrane region" description="Helical" evidence="1">
    <location>
        <begin position="21"/>
        <end position="43"/>
    </location>
</feature>
<evidence type="ECO:0000313" key="3">
    <source>
        <dbReference type="Proteomes" id="UP000652761"/>
    </source>
</evidence>
<feature type="transmembrane region" description="Helical" evidence="1">
    <location>
        <begin position="55"/>
        <end position="74"/>
    </location>
</feature>
<gene>
    <name evidence="2" type="ORF">Taro_000017</name>
</gene>
<protein>
    <recommendedName>
        <fullName evidence="4">Transmembrane protein</fullName>
    </recommendedName>
</protein>
<feature type="non-terminal residue" evidence="2">
    <location>
        <position position="1"/>
    </location>
</feature>
<keyword evidence="1" id="KW-1133">Transmembrane helix</keyword>
<keyword evidence="3" id="KW-1185">Reference proteome</keyword>
<name>A0A843T6J6_COLES</name>
<evidence type="ECO:0000313" key="2">
    <source>
        <dbReference type="EMBL" id="MQL67738.1"/>
    </source>
</evidence>
<evidence type="ECO:0000256" key="1">
    <source>
        <dbReference type="SAM" id="Phobius"/>
    </source>
</evidence>
<organism evidence="2 3">
    <name type="scientific">Colocasia esculenta</name>
    <name type="common">Wild taro</name>
    <name type="synonym">Arum esculentum</name>
    <dbReference type="NCBI Taxonomy" id="4460"/>
    <lineage>
        <taxon>Eukaryota</taxon>
        <taxon>Viridiplantae</taxon>
        <taxon>Streptophyta</taxon>
        <taxon>Embryophyta</taxon>
        <taxon>Tracheophyta</taxon>
        <taxon>Spermatophyta</taxon>
        <taxon>Magnoliopsida</taxon>
        <taxon>Liliopsida</taxon>
        <taxon>Araceae</taxon>
        <taxon>Aroideae</taxon>
        <taxon>Colocasieae</taxon>
        <taxon>Colocasia</taxon>
    </lineage>
</organism>
<reference evidence="2" key="1">
    <citation type="submission" date="2017-07" db="EMBL/GenBank/DDBJ databases">
        <title>Taro Niue Genome Assembly and Annotation.</title>
        <authorList>
            <person name="Atibalentja N."/>
            <person name="Keating K."/>
            <person name="Fields C.J."/>
        </authorList>
    </citation>
    <scope>NUCLEOTIDE SEQUENCE</scope>
    <source>
        <strain evidence="2">Niue_2</strain>
        <tissue evidence="2">Leaf</tissue>
    </source>
</reference>
<comment type="caution">
    <text evidence="2">The sequence shown here is derived from an EMBL/GenBank/DDBJ whole genome shotgun (WGS) entry which is preliminary data.</text>
</comment>
<proteinExistence type="predicted"/>
<sequence length="147" mass="16222">MHVCLLCSGFVPDDSGTATCVVLVGLHCSLACACGAAVGPFVLDCETESCVKVLPVVECLVVALVWLWFLWWYLMVVGVVVELCFVEVVFPVTLAFVVSMLVPSDSRYLYPLGVGFVLWYLVYQPFKFRLPYLGSLPVRLVAEAMVF</sequence>
<dbReference type="Proteomes" id="UP000652761">
    <property type="component" value="Unassembled WGS sequence"/>
</dbReference>
<dbReference type="EMBL" id="NMUH01000001">
    <property type="protein sequence ID" value="MQL67738.1"/>
    <property type="molecule type" value="Genomic_DNA"/>
</dbReference>
<keyword evidence="1" id="KW-0472">Membrane</keyword>
<feature type="transmembrane region" description="Helical" evidence="1">
    <location>
        <begin position="80"/>
        <end position="101"/>
    </location>
</feature>
<dbReference type="AlphaFoldDB" id="A0A843T6J6"/>